<name>A0ABW0I6V9_9BACL</name>
<dbReference type="EMBL" id="JBHSMI010000067">
    <property type="protein sequence ID" value="MFC5407017.1"/>
    <property type="molecule type" value="Genomic_DNA"/>
</dbReference>
<feature type="transmembrane region" description="Helical" evidence="7">
    <location>
        <begin position="20"/>
        <end position="39"/>
    </location>
</feature>
<comment type="subcellular location">
    <subcellularLocation>
        <location evidence="1 7">Cell membrane</location>
        <topology evidence="1 7">Multi-pass membrane protein</topology>
    </subcellularLocation>
</comment>
<sequence>MRNRNKKEWLQQTVFVGPGLLLFMVIVIVPFLMGFYYSFTKWDGIRSSPTWTGLTNFRILLAEKAFWTSFLYTIKFTVVTVLVSNVLAFAFAYVLTKGLRLKNVLRTVIFLPNVIGGLLLGYIWQFIFVKGFFTIGEKTGIGLFAQPWLGTPTTGFWGTVIVFVWQSSGYMMIIYIAALVGMPKDLLEAAKIDGANGWKLLRNVTLPIVMPAITICLFLTTSNAFKMFDLNLSLTNGGPGTSTESLALNIYREAFTNSNFGLGTMKAMVFFFAVALVTVTQVLITKRREVEA</sequence>
<dbReference type="InterPro" id="IPR035906">
    <property type="entry name" value="MetI-like_sf"/>
</dbReference>
<reference evidence="10" key="1">
    <citation type="journal article" date="2019" name="Int. J. Syst. Evol. Microbiol.">
        <title>The Global Catalogue of Microorganisms (GCM) 10K type strain sequencing project: providing services to taxonomists for standard genome sequencing and annotation.</title>
        <authorList>
            <consortium name="The Broad Institute Genomics Platform"/>
            <consortium name="The Broad Institute Genome Sequencing Center for Infectious Disease"/>
            <person name="Wu L."/>
            <person name="Ma J."/>
        </authorList>
    </citation>
    <scope>NUCLEOTIDE SEQUENCE [LARGE SCALE GENOMIC DNA]</scope>
    <source>
        <strain evidence="10">CGMCC 1.18575</strain>
    </source>
</reference>
<keyword evidence="2 7" id="KW-0813">Transport</keyword>
<keyword evidence="3" id="KW-1003">Cell membrane</keyword>
<comment type="similarity">
    <text evidence="7">Belongs to the binding-protein-dependent transport system permease family.</text>
</comment>
<dbReference type="PANTHER" id="PTHR30193:SF41">
    <property type="entry name" value="DIACETYLCHITOBIOSE UPTAKE SYSTEM PERMEASE PROTEIN NGCF"/>
    <property type="match status" value="1"/>
</dbReference>
<keyword evidence="5 7" id="KW-1133">Transmembrane helix</keyword>
<feature type="transmembrane region" description="Helical" evidence="7">
    <location>
        <begin position="267"/>
        <end position="284"/>
    </location>
</feature>
<dbReference type="CDD" id="cd06261">
    <property type="entry name" value="TM_PBP2"/>
    <property type="match status" value="1"/>
</dbReference>
<feature type="transmembrane region" description="Helical" evidence="7">
    <location>
        <begin position="70"/>
        <end position="95"/>
    </location>
</feature>
<evidence type="ECO:0000313" key="9">
    <source>
        <dbReference type="EMBL" id="MFC5407017.1"/>
    </source>
</evidence>
<evidence type="ECO:0000256" key="2">
    <source>
        <dbReference type="ARBA" id="ARBA00022448"/>
    </source>
</evidence>
<dbReference type="PANTHER" id="PTHR30193">
    <property type="entry name" value="ABC TRANSPORTER PERMEASE PROTEIN"/>
    <property type="match status" value="1"/>
</dbReference>
<evidence type="ECO:0000256" key="4">
    <source>
        <dbReference type="ARBA" id="ARBA00022692"/>
    </source>
</evidence>
<comment type="caution">
    <text evidence="9">The sequence shown here is derived from an EMBL/GenBank/DDBJ whole genome shotgun (WGS) entry which is preliminary data.</text>
</comment>
<keyword evidence="6 7" id="KW-0472">Membrane</keyword>
<feature type="transmembrane region" description="Helical" evidence="7">
    <location>
        <begin position="200"/>
        <end position="220"/>
    </location>
</feature>
<dbReference type="PROSITE" id="PS50928">
    <property type="entry name" value="ABC_TM1"/>
    <property type="match status" value="1"/>
</dbReference>
<organism evidence="9 10">
    <name type="scientific">Cohnella soli</name>
    <dbReference type="NCBI Taxonomy" id="425005"/>
    <lineage>
        <taxon>Bacteria</taxon>
        <taxon>Bacillati</taxon>
        <taxon>Bacillota</taxon>
        <taxon>Bacilli</taxon>
        <taxon>Bacillales</taxon>
        <taxon>Paenibacillaceae</taxon>
        <taxon>Cohnella</taxon>
    </lineage>
</organism>
<dbReference type="Gene3D" id="1.10.3720.10">
    <property type="entry name" value="MetI-like"/>
    <property type="match status" value="1"/>
</dbReference>
<keyword evidence="10" id="KW-1185">Reference proteome</keyword>
<dbReference type="InterPro" id="IPR051393">
    <property type="entry name" value="ABC_transporter_permease"/>
</dbReference>
<evidence type="ECO:0000256" key="5">
    <source>
        <dbReference type="ARBA" id="ARBA00022989"/>
    </source>
</evidence>
<dbReference type="SUPFAM" id="SSF161098">
    <property type="entry name" value="MetI-like"/>
    <property type="match status" value="1"/>
</dbReference>
<evidence type="ECO:0000256" key="1">
    <source>
        <dbReference type="ARBA" id="ARBA00004651"/>
    </source>
</evidence>
<feature type="domain" description="ABC transmembrane type-1" evidence="8">
    <location>
        <begin position="70"/>
        <end position="283"/>
    </location>
</feature>
<dbReference type="Pfam" id="PF00528">
    <property type="entry name" value="BPD_transp_1"/>
    <property type="match status" value="1"/>
</dbReference>
<dbReference type="Proteomes" id="UP001596113">
    <property type="component" value="Unassembled WGS sequence"/>
</dbReference>
<keyword evidence="4 7" id="KW-0812">Transmembrane</keyword>
<evidence type="ECO:0000259" key="8">
    <source>
        <dbReference type="PROSITE" id="PS50928"/>
    </source>
</evidence>
<evidence type="ECO:0000313" key="10">
    <source>
        <dbReference type="Proteomes" id="UP001596113"/>
    </source>
</evidence>
<accession>A0ABW0I6V9</accession>
<evidence type="ECO:0000256" key="3">
    <source>
        <dbReference type="ARBA" id="ARBA00022475"/>
    </source>
</evidence>
<evidence type="ECO:0000256" key="7">
    <source>
        <dbReference type="RuleBase" id="RU363032"/>
    </source>
</evidence>
<feature type="transmembrane region" description="Helical" evidence="7">
    <location>
        <begin position="107"/>
        <end position="127"/>
    </location>
</feature>
<protein>
    <submittedName>
        <fullName evidence="9">Carbohydrate ABC transporter permease</fullName>
    </submittedName>
</protein>
<dbReference type="InterPro" id="IPR000515">
    <property type="entry name" value="MetI-like"/>
</dbReference>
<gene>
    <name evidence="9" type="ORF">ACFPOF_30185</name>
</gene>
<proteinExistence type="inferred from homology"/>
<feature type="transmembrane region" description="Helical" evidence="7">
    <location>
        <begin position="156"/>
        <end position="180"/>
    </location>
</feature>
<evidence type="ECO:0000256" key="6">
    <source>
        <dbReference type="ARBA" id="ARBA00023136"/>
    </source>
</evidence>
<dbReference type="RefSeq" id="WP_378139306.1">
    <property type="nucleotide sequence ID" value="NZ_JBHSMI010000067.1"/>
</dbReference>